<keyword evidence="1" id="KW-0472">Membrane</keyword>
<dbReference type="EMBL" id="FMAU01000001">
    <property type="protein sequence ID" value="SCB72650.1"/>
    <property type="molecule type" value="Genomic_DNA"/>
</dbReference>
<evidence type="ECO:0000313" key="5">
    <source>
        <dbReference type="Proteomes" id="UP000181997"/>
    </source>
</evidence>
<dbReference type="InterPro" id="IPR025436">
    <property type="entry name" value="DUF4179"/>
</dbReference>
<dbReference type="Gene3D" id="2.60.40.1630">
    <property type="entry name" value="bacillus anthracis domain"/>
    <property type="match status" value="1"/>
</dbReference>
<feature type="transmembrane region" description="Helical" evidence="1">
    <location>
        <begin position="45"/>
        <end position="67"/>
    </location>
</feature>
<dbReference type="InterPro" id="IPR040680">
    <property type="entry name" value="DUF5643"/>
</dbReference>
<dbReference type="AlphaFoldDB" id="A0A0V8HP28"/>
<evidence type="ECO:0008006" key="6">
    <source>
        <dbReference type="Google" id="ProtNLM"/>
    </source>
</evidence>
<dbReference type="OrthoDB" id="2725974at2"/>
<name>A0A0V8HP28_9BACI</name>
<feature type="domain" description="DUF5643" evidence="3">
    <location>
        <begin position="229"/>
        <end position="334"/>
    </location>
</feature>
<keyword evidence="1" id="KW-0812">Transmembrane</keyword>
<dbReference type="Proteomes" id="UP000181997">
    <property type="component" value="Unassembled WGS sequence"/>
</dbReference>
<accession>A0A0V8HP28</accession>
<keyword evidence="5" id="KW-1185">Reference proteome</keyword>
<keyword evidence="1" id="KW-1133">Transmembrane helix</keyword>
<gene>
    <name evidence="4" type="ORF">GA0061094_0085</name>
</gene>
<evidence type="ECO:0000313" key="4">
    <source>
        <dbReference type="EMBL" id="SCB72650.1"/>
    </source>
</evidence>
<dbReference type="RefSeq" id="WP_058297033.1">
    <property type="nucleotide sequence ID" value="NZ_FMAU01000001.1"/>
</dbReference>
<evidence type="ECO:0000259" key="2">
    <source>
        <dbReference type="Pfam" id="PF13786"/>
    </source>
</evidence>
<proteinExistence type="predicted"/>
<sequence>MYEHEEKKLNETKQKLKDVTIPHNRLDEAIQSGFRKGKKASGKSLAARAWMVSAAAVFILAVFAGSLRTSNDFARLVSGMPGMEKVVELVRMDKGLLSTIENNYAQKAGGSDEHHGITVTLDSFILDEEQIVLFYSLDSKGRSLKDVRSYKIDIQTRNGKSVPKIHSSVGGEGLNDSDELYTSTIGLEKPLNEQAYEFVLNLEDGTEKLIGEWRIPFTIDRDKVGKTRAVEVDKTFVIENQKIHVGEVKVAPTRTAVSFEFPSTNTMRIFNIEDLRLVNEKGETWSKIADGIVSTGDFDKITYYLQSNYFEKPDKLYVAFNSIRALEKDRLEVDVDPSEEKILEAPDGRLASVKYEDHSLLFSWDKAYDKVNHITAFNSFEDPSGKKHELDQFMKIGDKEFGFPYSVNDSLSPITLELQDYPSWIKGDIKIPLQ</sequence>
<evidence type="ECO:0000259" key="3">
    <source>
        <dbReference type="Pfam" id="PF18705"/>
    </source>
</evidence>
<organism evidence="4 5">
    <name type="scientific">[Bacillus] enclensis</name>
    <dbReference type="NCBI Taxonomy" id="1402860"/>
    <lineage>
        <taxon>Bacteria</taxon>
        <taxon>Bacillati</taxon>
        <taxon>Bacillota</taxon>
        <taxon>Bacilli</taxon>
        <taxon>Bacillales</taxon>
        <taxon>Bacillaceae</taxon>
        <taxon>Rossellomorea</taxon>
    </lineage>
</organism>
<dbReference type="Pfam" id="PF13786">
    <property type="entry name" value="DUF4179"/>
    <property type="match status" value="1"/>
</dbReference>
<evidence type="ECO:0000256" key="1">
    <source>
        <dbReference type="SAM" id="Phobius"/>
    </source>
</evidence>
<protein>
    <recommendedName>
        <fullName evidence="6">DUF4179 domain-containing protein</fullName>
    </recommendedName>
</protein>
<reference evidence="5" key="1">
    <citation type="submission" date="2016-08" db="EMBL/GenBank/DDBJ databases">
        <authorList>
            <person name="Varghese N."/>
            <person name="Submissions Spin"/>
        </authorList>
    </citation>
    <scope>NUCLEOTIDE SEQUENCE [LARGE SCALE GENOMIC DNA]</scope>
    <source>
        <strain evidence="5">SGD-1123</strain>
    </source>
</reference>
<feature type="domain" description="DUF4179" evidence="2">
    <location>
        <begin position="50"/>
        <end position="138"/>
    </location>
</feature>
<dbReference type="Pfam" id="PF18705">
    <property type="entry name" value="DUF5643"/>
    <property type="match status" value="1"/>
</dbReference>